<evidence type="ECO:0000313" key="5">
    <source>
        <dbReference type="Proteomes" id="UP000002051"/>
    </source>
</evidence>
<evidence type="ECO:0000259" key="2">
    <source>
        <dbReference type="PROSITE" id="PS50181"/>
    </source>
</evidence>
<dbReference type="Gene3D" id="3.80.10.10">
    <property type="entry name" value="Ribonuclease Inhibitor"/>
    <property type="match status" value="1"/>
</dbReference>
<dbReference type="Proteomes" id="UP000002051">
    <property type="component" value="Unassembled WGS sequence"/>
</dbReference>
<reference evidence="3 5" key="1">
    <citation type="journal article" date="2011" name="Nature">
        <title>The Medicago genome provides insight into the evolution of rhizobial symbioses.</title>
        <authorList>
            <person name="Young N.D."/>
            <person name="Debelle F."/>
            <person name="Oldroyd G.E."/>
            <person name="Geurts R."/>
            <person name="Cannon S.B."/>
            <person name="Udvardi M.K."/>
            <person name="Benedito V.A."/>
            <person name="Mayer K.F."/>
            <person name="Gouzy J."/>
            <person name="Schoof H."/>
            <person name="Van de Peer Y."/>
            <person name="Proost S."/>
            <person name="Cook D.R."/>
            <person name="Meyers B.C."/>
            <person name="Spannagl M."/>
            <person name="Cheung F."/>
            <person name="De Mita S."/>
            <person name="Krishnakumar V."/>
            <person name="Gundlach H."/>
            <person name="Zhou S."/>
            <person name="Mudge J."/>
            <person name="Bharti A.K."/>
            <person name="Murray J.D."/>
            <person name="Naoumkina M.A."/>
            <person name="Rosen B."/>
            <person name="Silverstein K.A."/>
            <person name="Tang H."/>
            <person name="Rombauts S."/>
            <person name="Zhao P.X."/>
            <person name="Zhou P."/>
            <person name="Barbe V."/>
            <person name="Bardou P."/>
            <person name="Bechner M."/>
            <person name="Bellec A."/>
            <person name="Berger A."/>
            <person name="Berges H."/>
            <person name="Bidwell S."/>
            <person name="Bisseling T."/>
            <person name="Choisne N."/>
            <person name="Couloux A."/>
            <person name="Denny R."/>
            <person name="Deshpande S."/>
            <person name="Dai X."/>
            <person name="Doyle J.J."/>
            <person name="Dudez A.M."/>
            <person name="Farmer A.D."/>
            <person name="Fouteau S."/>
            <person name="Franken C."/>
            <person name="Gibelin C."/>
            <person name="Gish J."/>
            <person name="Goldstein S."/>
            <person name="Gonzalez A.J."/>
            <person name="Green P.J."/>
            <person name="Hallab A."/>
            <person name="Hartog M."/>
            <person name="Hua A."/>
            <person name="Humphray S.J."/>
            <person name="Jeong D.H."/>
            <person name="Jing Y."/>
            <person name="Jocker A."/>
            <person name="Kenton S.M."/>
            <person name="Kim D.J."/>
            <person name="Klee K."/>
            <person name="Lai H."/>
            <person name="Lang C."/>
            <person name="Lin S."/>
            <person name="Macmil S.L."/>
            <person name="Magdelenat G."/>
            <person name="Matthews L."/>
            <person name="McCorrison J."/>
            <person name="Monaghan E.L."/>
            <person name="Mun J.H."/>
            <person name="Najar F.Z."/>
            <person name="Nicholson C."/>
            <person name="Noirot C."/>
            <person name="O'Bleness M."/>
            <person name="Paule C.R."/>
            <person name="Poulain J."/>
            <person name="Prion F."/>
            <person name="Qin B."/>
            <person name="Qu C."/>
            <person name="Retzel E.F."/>
            <person name="Riddle C."/>
            <person name="Sallet E."/>
            <person name="Samain S."/>
            <person name="Samson N."/>
            <person name="Sanders I."/>
            <person name="Saurat O."/>
            <person name="Scarpelli C."/>
            <person name="Schiex T."/>
            <person name="Segurens B."/>
            <person name="Severin A.J."/>
            <person name="Sherrier D.J."/>
            <person name="Shi R."/>
            <person name="Sims S."/>
            <person name="Singer S.R."/>
            <person name="Sinharoy S."/>
            <person name="Sterck L."/>
            <person name="Viollet A."/>
            <person name="Wang B.B."/>
            <person name="Wang K."/>
            <person name="Wang M."/>
            <person name="Wang X."/>
            <person name="Warfsmann J."/>
            <person name="Weissenbach J."/>
            <person name="White D.D."/>
            <person name="White J.D."/>
            <person name="Wiley G.B."/>
            <person name="Wincker P."/>
            <person name="Xing Y."/>
            <person name="Yang L."/>
            <person name="Yao Z."/>
            <person name="Ying F."/>
            <person name="Zhai J."/>
            <person name="Zhou L."/>
            <person name="Zuber A."/>
            <person name="Denarie J."/>
            <person name="Dixon R.A."/>
            <person name="May G.D."/>
            <person name="Schwartz D.C."/>
            <person name="Rogers J."/>
            <person name="Quetier F."/>
            <person name="Town C.D."/>
            <person name="Roe B.A."/>
        </authorList>
    </citation>
    <scope>NUCLEOTIDE SEQUENCE [LARGE SCALE GENOMIC DNA]</scope>
    <source>
        <strain evidence="3">A17</strain>
        <strain evidence="4 5">cv. Jemalong A17</strain>
    </source>
</reference>
<dbReference type="SUPFAM" id="SSF52047">
    <property type="entry name" value="RNI-like"/>
    <property type="match status" value="1"/>
</dbReference>
<protein>
    <submittedName>
        <fullName evidence="3">F-box/RNI/FBD-like domain protein, putative</fullName>
    </submittedName>
</protein>
<reference evidence="3 5" key="2">
    <citation type="journal article" date="2014" name="BMC Genomics">
        <title>An improved genome release (version Mt4.0) for the model legume Medicago truncatula.</title>
        <authorList>
            <person name="Tang H."/>
            <person name="Krishnakumar V."/>
            <person name="Bidwell S."/>
            <person name="Rosen B."/>
            <person name="Chan A."/>
            <person name="Zhou S."/>
            <person name="Gentzbittel L."/>
            <person name="Childs K.L."/>
            <person name="Yandell M."/>
            <person name="Gundlach H."/>
            <person name="Mayer K.F."/>
            <person name="Schwartz D.C."/>
            <person name="Town C.D."/>
        </authorList>
    </citation>
    <scope>GENOME REANNOTATION</scope>
    <source>
        <strain evidence="4 5">cv. Jemalong A17</strain>
    </source>
</reference>
<gene>
    <name evidence="3" type="ordered locus">MTR_7g075800</name>
</gene>
<dbReference type="PaxDb" id="3880-AES80017"/>
<dbReference type="InterPro" id="IPR055411">
    <property type="entry name" value="LRR_FXL15/At3g58940/PEG3-like"/>
</dbReference>
<dbReference type="GO" id="GO:0005516">
    <property type="term" value="F:calmodulin binding"/>
    <property type="evidence" value="ECO:0007669"/>
    <property type="project" value="InterPro"/>
</dbReference>
<dbReference type="PANTHER" id="PTHR33923:SF3">
    <property type="entry name" value="CALMODULIN BINDING PROTEIN PICBP"/>
    <property type="match status" value="1"/>
</dbReference>
<dbReference type="Pfam" id="PF24758">
    <property type="entry name" value="LRR_At5g56370"/>
    <property type="match status" value="1"/>
</dbReference>
<name>G7L1E8_MEDTR</name>
<dbReference type="InterPro" id="IPR032675">
    <property type="entry name" value="LRR_dom_sf"/>
</dbReference>
<feature type="region of interest" description="Disordered" evidence="1">
    <location>
        <begin position="531"/>
        <end position="553"/>
    </location>
</feature>
<dbReference type="AlphaFoldDB" id="G7L1E8"/>
<dbReference type="PANTHER" id="PTHR33923">
    <property type="entry name" value="CALMODULIN-BINDING PROTEIN-RELATED"/>
    <property type="match status" value="1"/>
</dbReference>
<dbReference type="InterPro" id="IPR001810">
    <property type="entry name" value="F-box_dom"/>
</dbReference>
<feature type="region of interest" description="Disordered" evidence="1">
    <location>
        <begin position="484"/>
        <end position="504"/>
    </location>
</feature>
<feature type="compositionally biased region" description="Basic and acidic residues" evidence="1">
    <location>
        <begin position="582"/>
        <end position="599"/>
    </location>
</feature>
<feature type="compositionally biased region" description="Polar residues" evidence="1">
    <location>
        <begin position="605"/>
        <end position="616"/>
    </location>
</feature>
<dbReference type="STRING" id="3880.G7L1E8"/>
<dbReference type="InterPro" id="IPR044681">
    <property type="entry name" value="PICBP-like"/>
</dbReference>
<proteinExistence type="predicted"/>
<evidence type="ECO:0000256" key="1">
    <source>
        <dbReference type="SAM" id="MobiDB-lite"/>
    </source>
</evidence>
<dbReference type="EnsemblPlants" id="AES80017">
    <property type="protein sequence ID" value="AES80017"/>
    <property type="gene ID" value="MTR_7g075800"/>
</dbReference>
<reference evidence="4" key="3">
    <citation type="submission" date="2015-04" db="UniProtKB">
        <authorList>
            <consortium name="EnsemblPlants"/>
        </authorList>
    </citation>
    <scope>IDENTIFICATION</scope>
    <source>
        <strain evidence="4">cv. Jemalong A17</strain>
    </source>
</reference>
<keyword evidence="5" id="KW-1185">Reference proteome</keyword>
<dbReference type="HOGENOM" id="CLU_401370_0_0_1"/>
<dbReference type="PROSITE" id="PS50181">
    <property type="entry name" value="FBOX"/>
    <property type="match status" value="1"/>
</dbReference>
<organism evidence="3 5">
    <name type="scientific">Medicago truncatula</name>
    <name type="common">Barrel medic</name>
    <name type="synonym">Medicago tribuloides</name>
    <dbReference type="NCBI Taxonomy" id="3880"/>
    <lineage>
        <taxon>Eukaryota</taxon>
        <taxon>Viridiplantae</taxon>
        <taxon>Streptophyta</taxon>
        <taxon>Embryophyta</taxon>
        <taxon>Tracheophyta</taxon>
        <taxon>Spermatophyta</taxon>
        <taxon>Magnoliopsida</taxon>
        <taxon>eudicotyledons</taxon>
        <taxon>Gunneridae</taxon>
        <taxon>Pentapetalae</taxon>
        <taxon>rosids</taxon>
        <taxon>fabids</taxon>
        <taxon>Fabales</taxon>
        <taxon>Fabaceae</taxon>
        <taxon>Papilionoideae</taxon>
        <taxon>50 kb inversion clade</taxon>
        <taxon>NPAAA clade</taxon>
        <taxon>Hologalegina</taxon>
        <taxon>IRL clade</taxon>
        <taxon>Trifolieae</taxon>
        <taxon>Medicago</taxon>
    </lineage>
</organism>
<sequence length="686" mass="79038">MEEGIPAEDRFSALPDQVLTHITSFLPMEDIFKISNLSFRLSNFPIHKFTFTIGSHYLTKEDVERFAHFVGMNLLACFDGVFNLEITFTHNCYMENFTPYIKIWCNHLVQRGVRELSLIQRFIPDVDYYPDKAHYLLIPRLPVTVLQCKTLTILKLRWFTTTIIGSGSIFSRVQLDFPVLKILHVEFLEFDTDRDFALILAASPLLEDYLVSHVYSTERAFYRRFRKKNAPLHEEFRDLRLSHLVKADMTGLYIHIPMQSFPNMKFLRLQLSKVYHPLPSEFPVFQYLTHLVINFDWHEMTIEVLKHCPNLQMLDLYQIIDRQSTHLPPPPLYLPQVNECELPEAWVDPASVPPCIGSHLISCSIRDFGAMDLKRDISFSKFILNNAGHLQLVRYQFIDLSYKIKLETCEDLIKKKPSLHKATRSSTIKDSHFPDHIDLPQEGSGSQGVLAVKVCPYTYCSLHGRHHGDLPPLKRFVSMRRRQLKTQKSTKKDGRSKQIGNARKATQINKTVHSEEGNSQVQNVKNVARETSPFKPHDTPPSTVNECDTSTKGKNMEPDYEVLQKNFAQEEPKPVLSNTGKCDNKHPFAGKDKEGREQGDVAFNGGNNSSCHNYNETDSDMDDEKKNVIELVEKAFDEILLPEAEDLSSDDRSKSRSYGSDEVLLGFVWEFEGEGFEKKGRSKWKK</sequence>
<feature type="domain" description="F-box" evidence="2">
    <location>
        <begin position="8"/>
        <end position="44"/>
    </location>
</feature>
<accession>G7L1E8</accession>
<accession>A0A0C3W8R7</accession>
<evidence type="ECO:0000313" key="3">
    <source>
        <dbReference type="EMBL" id="AES80017.2"/>
    </source>
</evidence>
<dbReference type="EMBL" id="CM001223">
    <property type="protein sequence ID" value="AES80017.2"/>
    <property type="molecule type" value="Genomic_DNA"/>
</dbReference>
<feature type="region of interest" description="Disordered" evidence="1">
    <location>
        <begin position="573"/>
        <end position="621"/>
    </location>
</feature>
<evidence type="ECO:0000313" key="4">
    <source>
        <dbReference type="EnsemblPlants" id="AES80017"/>
    </source>
</evidence>